<accession>A0A8S9QTT7</accession>
<sequence>MEGTGGLVEKSITLVDVVSQQEVSVESEGKTTTADRVVPGSVEKIGNDWALVSPDKVGRAQAKTPLKDPGEIQISASKFSVLSVDDEEEGEITEAQEEDKD</sequence>
<dbReference type="AlphaFoldDB" id="A0A8S9QTT7"/>
<comment type="caution">
    <text evidence="1">The sequence shown here is derived from an EMBL/GenBank/DDBJ whole genome shotgun (WGS) entry which is preliminary data.</text>
</comment>
<protein>
    <submittedName>
        <fullName evidence="1">Uncharacterized protein</fullName>
    </submittedName>
</protein>
<name>A0A8S9QTT7_BRACR</name>
<dbReference type="EMBL" id="QGKX02001290">
    <property type="protein sequence ID" value="KAF3541664.1"/>
    <property type="molecule type" value="Genomic_DNA"/>
</dbReference>
<dbReference type="Proteomes" id="UP000712600">
    <property type="component" value="Unassembled WGS sequence"/>
</dbReference>
<gene>
    <name evidence="1" type="ORF">F2Q69_00022532</name>
</gene>
<evidence type="ECO:0000313" key="2">
    <source>
        <dbReference type="Proteomes" id="UP000712600"/>
    </source>
</evidence>
<evidence type="ECO:0000313" key="1">
    <source>
        <dbReference type="EMBL" id="KAF3541664.1"/>
    </source>
</evidence>
<reference evidence="1" key="1">
    <citation type="submission" date="2019-12" db="EMBL/GenBank/DDBJ databases">
        <title>Genome sequencing and annotation of Brassica cretica.</title>
        <authorList>
            <person name="Studholme D.J."/>
            <person name="Sarris P."/>
        </authorList>
    </citation>
    <scope>NUCLEOTIDE SEQUENCE</scope>
    <source>
        <strain evidence="1">PFS-109/04</strain>
        <tissue evidence="1">Leaf</tissue>
    </source>
</reference>
<proteinExistence type="predicted"/>
<organism evidence="1 2">
    <name type="scientific">Brassica cretica</name>
    <name type="common">Mustard</name>
    <dbReference type="NCBI Taxonomy" id="69181"/>
    <lineage>
        <taxon>Eukaryota</taxon>
        <taxon>Viridiplantae</taxon>
        <taxon>Streptophyta</taxon>
        <taxon>Embryophyta</taxon>
        <taxon>Tracheophyta</taxon>
        <taxon>Spermatophyta</taxon>
        <taxon>Magnoliopsida</taxon>
        <taxon>eudicotyledons</taxon>
        <taxon>Gunneridae</taxon>
        <taxon>Pentapetalae</taxon>
        <taxon>rosids</taxon>
        <taxon>malvids</taxon>
        <taxon>Brassicales</taxon>
        <taxon>Brassicaceae</taxon>
        <taxon>Brassiceae</taxon>
        <taxon>Brassica</taxon>
    </lineage>
</organism>